<feature type="compositionally biased region" description="Polar residues" evidence="1">
    <location>
        <begin position="320"/>
        <end position="333"/>
    </location>
</feature>
<evidence type="ECO:0000256" key="2">
    <source>
        <dbReference type="SAM" id="Phobius"/>
    </source>
</evidence>
<evidence type="ECO:0000313" key="4">
    <source>
        <dbReference type="Proteomes" id="UP001203852"/>
    </source>
</evidence>
<dbReference type="Proteomes" id="UP001203852">
    <property type="component" value="Unassembled WGS sequence"/>
</dbReference>
<keyword evidence="2" id="KW-0472">Membrane</keyword>
<protein>
    <recommendedName>
        <fullName evidence="5">Fibroin-3 related protein</fullName>
    </recommendedName>
</protein>
<keyword evidence="2" id="KW-1133">Transmembrane helix</keyword>
<feature type="region of interest" description="Disordered" evidence="1">
    <location>
        <begin position="118"/>
        <end position="349"/>
    </location>
</feature>
<dbReference type="GO" id="GO:0005886">
    <property type="term" value="C:plasma membrane"/>
    <property type="evidence" value="ECO:0007669"/>
    <property type="project" value="TreeGrafter"/>
</dbReference>
<dbReference type="EMBL" id="MU404359">
    <property type="protein sequence ID" value="KAI1609916.1"/>
    <property type="molecule type" value="Genomic_DNA"/>
</dbReference>
<feature type="transmembrane region" description="Helical" evidence="2">
    <location>
        <begin position="34"/>
        <end position="52"/>
    </location>
</feature>
<keyword evidence="2" id="KW-0812">Transmembrane</keyword>
<proteinExistence type="predicted"/>
<evidence type="ECO:0000256" key="1">
    <source>
        <dbReference type="SAM" id="MobiDB-lite"/>
    </source>
</evidence>
<name>A0AAN6DPP8_9EURO</name>
<feature type="compositionally biased region" description="Polar residues" evidence="1">
    <location>
        <begin position="235"/>
        <end position="248"/>
    </location>
</feature>
<dbReference type="AlphaFoldDB" id="A0AAN6DPP8"/>
<sequence length="349" mass="38215">MGHLLLRDIASDVDSAKSTFSSWDKCMEKAYCKWPAIIGIVIGSLILLSLIWCFARCLCCGAELCSCCCRCCPSGRRRERPSKFQDDYSRMQPAPYGGYQPAPAPMAYGNPNVPQFATFDDPSKRANPDSLPPMPSWDTAANRRIEDTSEPVHSGPNGDLEMGRLDGQPQRTRNGYNAVPNGPLSPASSRPQGDPFANTGMTHAYNGDLGAQGMSQNGTGYENFRQAPLSPPPTYRSQSNTPSLQSDRFMTGAPSAGQAPYNQQRHNPYSSQPPPQQSYPSNSPTRYAPSSMSTRYEAPTDYASSRISMPDMPEPRYAQPQPQYPSETPSFLQHGQVGRKPIGGSVREI</sequence>
<reference evidence="3" key="1">
    <citation type="journal article" date="2022" name="bioRxiv">
        <title>Deciphering the potential niche of two novel black yeast fungi from a biological soil crust based on their genomes, phenotypes, and melanin regulation.</title>
        <authorList>
            <consortium name="DOE Joint Genome Institute"/>
            <person name="Carr E.C."/>
            <person name="Barton Q."/>
            <person name="Grambo S."/>
            <person name="Sullivan M."/>
            <person name="Renfro C.M."/>
            <person name="Kuo A."/>
            <person name="Pangilinan J."/>
            <person name="Lipzen A."/>
            <person name="Keymanesh K."/>
            <person name="Savage E."/>
            <person name="Barry K."/>
            <person name="Grigoriev I.V."/>
            <person name="Riekhof W.R."/>
            <person name="Harris S.S."/>
        </authorList>
    </citation>
    <scope>NUCLEOTIDE SEQUENCE</scope>
    <source>
        <strain evidence="3">JF 03-4F</strain>
    </source>
</reference>
<dbReference type="PANTHER" id="PTHR40018">
    <property type="entry name" value="[PSI+] INDUCTION PROTEIN 2"/>
    <property type="match status" value="1"/>
</dbReference>
<organism evidence="3 4">
    <name type="scientific">Exophiala viscosa</name>
    <dbReference type="NCBI Taxonomy" id="2486360"/>
    <lineage>
        <taxon>Eukaryota</taxon>
        <taxon>Fungi</taxon>
        <taxon>Dikarya</taxon>
        <taxon>Ascomycota</taxon>
        <taxon>Pezizomycotina</taxon>
        <taxon>Eurotiomycetes</taxon>
        <taxon>Chaetothyriomycetidae</taxon>
        <taxon>Chaetothyriales</taxon>
        <taxon>Herpotrichiellaceae</taxon>
        <taxon>Exophiala</taxon>
    </lineage>
</organism>
<gene>
    <name evidence="3" type="ORF">EDD36DRAFT_59779</name>
</gene>
<keyword evidence="4" id="KW-1185">Reference proteome</keyword>
<evidence type="ECO:0008006" key="5">
    <source>
        <dbReference type="Google" id="ProtNLM"/>
    </source>
</evidence>
<dbReference type="GO" id="GO:0005935">
    <property type="term" value="C:cellular bud neck"/>
    <property type="evidence" value="ECO:0007669"/>
    <property type="project" value="TreeGrafter"/>
</dbReference>
<dbReference type="InterPro" id="IPR037504">
    <property type="entry name" value="PSI_induc_2"/>
</dbReference>
<comment type="caution">
    <text evidence="3">The sequence shown here is derived from an EMBL/GenBank/DDBJ whole genome shotgun (WGS) entry which is preliminary data.</text>
</comment>
<evidence type="ECO:0000313" key="3">
    <source>
        <dbReference type="EMBL" id="KAI1609916.1"/>
    </source>
</evidence>
<accession>A0AAN6DPP8</accession>
<dbReference type="PANTHER" id="PTHR40018:SF1">
    <property type="entry name" value="[PSI+] INDUCTION PROTEIN 2"/>
    <property type="match status" value="1"/>
</dbReference>